<comment type="caution">
    <text evidence="1">The sequence shown here is derived from an EMBL/GenBank/DDBJ whole genome shotgun (WGS) entry which is preliminary data.</text>
</comment>
<dbReference type="RefSeq" id="WP_304545000.1">
    <property type="nucleotide sequence ID" value="NZ_JARPTC010000024.1"/>
</dbReference>
<keyword evidence="2" id="KW-1185">Reference proteome</keyword>
<proteinExistence type="predicted"/>
<organism evidence="1 2">
    <name type="scientific">Desulforamulus aquiferis</name>
    <dbReference type="NCBI Taxonomy" id="1397668"/>
    <lineage>
        <taxon>Bacteria</taxon>
        <taxon>Bacillati</taxon>
        <taxon>Bacillota</taxon>
        <taxon>Clostridia</taxon>
        <taxon>Eubacteriales</taxon>
        <taxon>Peptococcaceae</taxon>
        <taxon>Desulforamulus</taxon>
    </lineage>
</organism>
<reference evidence="1" key="1">
    <citation type="journal article" date="2023" name="J. Hazard. Mater.">
        <title>Anaerobic biodegradation of pyrene and benzo[a]pyrene by a new sulfate-reducing Desulforamulus aquiferis strain DSA.</title>
        <authorList>
            <person name="Zhang Z."/>
            <person name="Sun J."/>
            <person name="Gong X."/>
            <person name="Wang C."/>
            <person name="Wang H."/>
        </authorList>
    </citation>
    <scope>NUCLEOTIDE SEQUENCE</scope>
    <source>
        <strain evidence="1">DSA</strain>
    </source>
</reference>
<evidence type="ECO:0000313" key="1">
    <source>
        <dbReference type="EMBL" id="MDO7788771.1"/>
    </source>
</evidence>
<accession>A0AAW7ZHG3</accession>
<gene>
    <name evidence="1" type="ORF">P6N53_16210</name>
</gene>
<name>A0AAW7ZHG3_9FIRM</name>
<protein>
    <submittedName>
        <fullName evidence="1">Uncharacterized protein</fullName>
    </submittedName>
</protein>
<dbReference type="Proteomes" id="UP001172911">
    <property type="component" value="Unassembled WGS sequence"/>
</dbReference>
<dbReference type="EMBL" id="JARPTC010000024">
    <property type="protein sequence ID" value="MDO7788771.1"/>
    <property type="molecule type" value="Genomic_DNA"/>
</dbReference>
<dbReference type="AlphaFoldDB" id="A0AAW7ZHG3"/>
<evidence type="ECO:0000313" key="2">
    <source>
        <dbReference type="Proteomes" id="UP001172911"/>
    </source>
</evidence>
<sequence length="63" mass="7394">MFDIVCYRLKGHLNYQCQICPAGSSLEDVVETWQNVLDTHRVSGFKSEEEARKYISENYDTEF</sequence>
<reference evidence="1" key="2">
    <citation type="submission" date="2023-03" db="EMBL/GenBank/DDBJ databases">
        <authorList>
            <person name="Zhang Z."/>
        </authorList>
    </citation>
    <scope>NUCLEOTIDE SEQUENCE</scope>
    <source>
        <strain evidence="1">DSA</strain>
    </source>
</reference>